<gene>
    <name evidence="1" type="ORF">CEXT_702741</name>
</gene>
<proteinExistence type="predicted"/>
<sequence length="123" mass="14088">MLTSKHMLSLLAKCYLMAARLEPLGIMARKNFQIWAKTNYCNGVSSQQLSSISPVPTTDSIRPLKIAFLCWMESSSLDRRCLPRMMDDCTTESDGSFAVRQLHQVFPRQSRARFHTDLQQRSC</sequence>
<dbReference type="Proteomes" id="UP001054945">
    <property type="component" value="Unassembled WGS sequence"/>
</dbReference>
<accession>A0AAV4Q506</accession>
<reference evidence="1 2" key="1">
    <citation type="submission" date="2021-06" db="EMBL/GenBank/DDBJ databases">
        <title>Caerostris extrusa draft genome.</title>
        <authorList>
            <person name="Kono N."/>
            <person name="Arakawa K."/>
        </authorList>
    </citation>
    <scope>NUCLEOTIDE SEQUENCE [LARGE SCALE GENOMIC DNA]</scope>
</reference>
<protein>
    <recommendedName>
        <fullName evidence="3">Secreted protein</fullName>
    </recommendedName>
</protein>
<name>A0AAV4Q506_CAEEX</name>
<organism evidence="1 2">
    <name type="scientific">Caerostris extrusa</name>
    <name type="common">Bark spider</name>
    <name type="synonym">Caerostris bankana</name>
    <dbReference type="NCBI Taxonomy" id="172846"/>
    <lineage>
        <taxon>Eukaryota</taxon>
        <taxon>Metazoa</taxon>
        <taxon>Ecdysozoa</taxon>
        <taxon>Arthropoda</taxon>
        <taxon>Chelicerata</taxon>
        <taxon>Arachnida</taxon>
        <taxon>Araneae</taxon>
        <taxon>Araneomorphae</taxon>
        <taxon>Entelegynae</taxon>
        <taxon>Araneoidea</taxon>
        <taxon>Araneidae</taxon>
        <taxon>Caerostris</taxon>
    </lineage>
</organism>
<evidence type="ECO:0000313" key="1">
    <source>
        <dbReference type="EMBL" id="GIY04545.1"/>
    </source>
</evidence>
<dbReference type="EMBL" id="BPLR01005724">
    <property type="protein sequence ID" value="GIY04545.1"/>
    <property type="molecule type" value="Genomic_DNA"/>
</dbReference>
<evidence type="ECO:0008006" key="3">
    <source>
        <dbReference type="Google" id="ProtNLM"/>
    </source>
</evidence>
<dbReference type="AlphaFoldDB" id="A0AAV4Q506"/>
<comment type="caution">
    <text evidence="1">The sequence shown here is derived from an EMBL/GenBank/DDBJ whole genome shotgun (WGS) entry which is preliminary data.</text>
</comment>
<evidence type="ECO:0000313" key="2">
    <source>
        <dbReference type="Proteomes" id="UP001054945"/>
    </source>
</evidence>
<keyword evidence="2" id="KW-1185">Reference proteome</keyword>